<keyword evidence="1" id="KW-0732">Signal</keyword>
<accession>A0A921MN94</accession>
<sequence>MKLRKLLSLLLMVCVLGLLCTSCATTALDNINTYYAEVGAVMDDWFASSTSADGSATESQNAAAKLDTPADFTLSENGDYSFTGVANADYYLVYFCAPDATGDSDPFLFSSNSIAATGTGGETYSGNIDDLVQYGYGEYLVKVFAFPSLNDSAHAMSTAATASYSFSGAQDAPVVDYLWNTFDGTVDVQLSNIDTYMYQAYPDSVEVTFTNTADPSDTVVVTIEDLSADHYSATSDALTRGATYDITAVNHSENAYVTNGTSDTAQVAQGVTFGGHNVISADYYYTDGIARNSFSYPQYVDRFDLINGGVFNCGNSSISFNFTATPTAASAGSAYTYSMTSDNRPFAIQDGTLELYTDGTFRFDQYSEMPPQGPSHIEGIWTDNGDGTANLSFDHSTLRTSLDPDY</sequence>
<reference evidence="2" key="2">
    <citation type="submission" date="2021-09" db="EMBL/GenBank/DDBJ databases">
        <authorList>
            <person name="Gilroy R."/>
        </authorList>
    </citation>
    <scope>NUCLEOTIDE SEQUENCE</scope>
    <source>
        <strain evidence="2">CHK179-5677</strain>
    </source>
</reference>
<organism evidence="2 3">
    <name type="scientific">Pseudoflavonifractor capillosus</name>
    <dbReference type="NCBI Taxonomy" id="106588"/>
    <lineage>
        <taxon>Bacteria</taxon>
        <taxon>Bacillati</taxon>
        <taxon>Bacillota</taxon>
        <taxon>Clostridia</taxon>
        <taxon>Eubacteriales</taxon>
        <taxon>Oscillospiraceae</taxon>
        <taxon>Pseudoflavonifractor</taxon>
    </lineage>
</organism>
<gene>
    <name evidence="2" type="ORF">K8V01_10440</name>
</gene>
<dbReference type="RefSeq" id="WP_295368799.1">
    <property type="nucleotide sequence ID" value="NZ_DYUC01000105.1"/>
</dbReference>
<dbReference type="Proteomes" id="UP000760668">
    <property type="component" value="Unassembled WGS sequence"/>
</dbReference>
<evidence type="ECO:0000256" key="1">
    <source>
        <dbReference type="SAM" id="SignalP"/>
    </source>
</evidence>
<comment type="caution">
    <text evidence="2">The sequence shown here is derived from an EMBL/GenBank/DDBJ whole genome shotgun (WGS) entry which is preliminary data.</text>
</comment>
<evidence type="ECO:0000313" key="2">
    <source>
        <dbReference type="EMBL" id="HJG87420.1"/>
    </source>
</evidence>
<dbReference type="EMBL" id="DYUC01000105">
    <property type="protein sequence ID" value="HJG87420.1"/>
    <property type="molecule type" value="Genomic_DNA"/>
</dbReference>
<proteinExistence type="predicted"/>
<protein>
    <submittedName>
        <fullName evidence="2">Uncharacterized protein</fullName>
    </submittedName>
</protein>
<feature type="chain" id="PRO_5038690114" evidence="1">
    <location>
        <begin position="27"/>
        <end position="406"/>
    </location>
</feature>
<name>A0A921MN94_9FIRM</name>
<dbReference type="AlphaFoldDB" id="A0A921MN94"/>
<evidence type="ECO:0000313" key="3">
    <source>
        <dbReference type="Proteomes" id="UP000760668"/>
    </source>
</evidence>
<feature type="signal peptide" evidence="1">
    <location>
        <begin position="1"/>
        <end position="26"/>
    </location>
</feature>
<reference evidence="2" key="1">
    <citation type="journal article" date="2021" name="PeerJ">
        <title>Extensive microbial diversity within the chicken gut microbiome revealed by metagenomics and culture.</title>
        <authorList>
            <person name="Gilroy R."/>
            <person name="Ravi A."/>
            <person name="Getino M."/>
            <person name="Pursley I."/>
            <person name="Horton D.L."/>
            <person name="Alikhan N.F."/>
            <person name="Baker D."/>
            <person name="Gharbi K."/>
            <person name="Hall N."/>
            <person name="Watson M."/>
            <person name="Adriaenssens E.M."/>
            <person name="Foster-Nyarko E."/>
            <person name="Jarju S."/>
            <person name="Secka A."/>
            <person name="Antonio M."/>
            <person name="Oren A."/>
            <person name="Chaudhuri R.R."/>
            <person name="La Ragione R."/>
            <person name="Hildebrand F."/>
            <person name="Pallen M.J."/>
        </authorList>
    </citation>
    <scope>NUCLEOTIDE SEQUENCE</scope>
    <source>
        <strain evidence="2">CHK179-5677</strain>
    </source>
</reference>